<dbReference type="InterPro" id="IPR017938">
    <property type="entry name" value="Riboflavin_synthase-like_b-brl"/>
</dbReference>
<comment type="function">
    <text evidence="2">Catalyzes the dismutation of two molecules of 6,7-dimethyl-8-ribityllumazine, resulting in the formation of riboflavin and 5-amino-6-(D-ribitylamino)uracil.</text>
</comment>
<dbReference type="GO" id="GO:0009231">
    <property type="term" value="P:riboflavin biosynthetic process"/>
    <property type="evidence" value="ECO:0007669"/>
    <property type="project" value="UniProtKB-KW"/>
</dbReference>
<feature type="domain" description="Lumazine-binding" evidence="12">
    <location>
        <begin position="1"/>
        <end position="96"/>
    </location>
</feature>
<organism evidence="13 14">
    <name type="scientific">Falsibacillus albus</name>
    <dbReference type="NCBI Taxonomy" id="2478915"/>
    <lineage>
        <taxon>Bacteria</taxon>
        <taxon>Bacillati</taxon>
        <taxon>Bacillota</taxon>
        <taxon>Bacilli</taxon>
        <taxon>Bacillales</taxon>
        <taxon>Bacillaceae</taxon>
        <taxon>Falsibacillus</taxon>
    </lineage>
</organism>
<feature type="repeat" description="Lumazine-binding" evidence="11">
    <location>
        <begin position="1"/>
        <end position="96"/>
    </location>
</feature>
<keyword evidence="7" id="KW-0686">Riboflavin biosynthesis</keyword>
<gene>
    <name evidence="13" type="primary">ribE</name>
    <name evidence="13" type="ORF">D9X91_12125</name>
</gene>
<dbReference type="OrthoDB" id="9788537at2"/>
<dbReference type="Pfam" id="PF00677">
    <property type="entry name" value="Lum_binding"/>
    <property type="match status" value="2"/>
</dbReference>
<evidence type="ECO:0000313" key="14">
    <source>
        <dbReference type="Proteomes" id="UP000276770"/>
    </source>
</evidence>
<evidence type="ECO:0000256" key="3">
    <source>
        <dbReference type="ARBA" id="ARBA00004887"/>
    </source>
</evidence>
<evidence type="ECO:0000256" key="7">
    <source>
        <dbReference type="ARBA" id="ARBA00022619"/>
    </source>
</evidence>
<dbReference type="EMBL" id="RCVZ01000007">
    <property type="protein sequence ID" value="RLQ95229.1"/>
    <property type="molecule type" value="Genomic_DNA"/>
</dbReference>
<evidence type="ECO:0000256" key="9">
    <source>
        <dbReference type="ARBA" id="ARBA00022737"/>
    </source>
</evidence>
<evidence type="ECO:0000256" key="11">
    <source>
        <dbReference type="PROSITE-ProRule" id="PRU00524"/>
    </source>
</evidence>
<dbReference type="NCBIfam" id="TIGR00187">
    <property type="entry name" value="ribE"/>
    <property type="match status" value="1"/>
</dbReference>
<evidence type="ECO:0000313" key="13">
    <source>
        <dbReference type="EMBL" id="RLQ95229.1"/>
    </source>
</evidence>
<dbReference type="InterPro" id="IPR001783">
    <property type="entry name" value="Lumazine-bd"/>
</dbReference>
<dbReference type="PROSITE" id="PS51177">
    <property type="entry name" value="LUMAZINE_BIND"/>
    <property type="match status" value="2"/>
</dbReference>
<accession>A0A3L7JYP5</accession>
<dbReference type="NCBIfam" id="NF006767">
    <property type="entry name" value="PRK09289.1"/>
    <property type="match status" value="1"/>
</dbReference>
<comment type="caution">
    <text evidence="13">The sequence shown here is derived from an EMBL/GenBank/DDBJ whole genome shotgun (WGS) entry which is preliminary data.</text>
</comment>
<dbReference type="FunFam" id="2.40.30.20:FF:000003">
    <property type="entry name" value="Riboflavin synthase, alpha subunit"/>
    <property type="match status" value="1"/>
</dbReference>
<dbReference type="GO" id="GO:0004746">
    <property type="term" value="F:riboflavin synthase activity"/>
    <property type="evidence" value="ECO:0007669"/>
    <property type="project" value="UniProtKB-UniRule"/>
</dbReference>
<dbReference type="InterPro" id="IPR026017">
    <property type="entry name" value="Lumazine-bd_dom"/>
</dbReference>
<keyword evidence="9" id="KW-0677">Repeat</keyword>
<dbReference type="PIRSF" id="PIRSF000498">
    <property type="entry name" value="Riboflavin_syn_A"/>
    <property type="match status" value="1"/>
</dbReference>
<protein>
    <recommendedName>
        <fullName evidence="6 10">Riboflavin synthase</fullName>
        <ecNumber evidence="5 10">2.5.1.9</ecNumber>
    </recommendedName>
</protein>
<evidence type="ECO:0000256" key="1">
    <source>
        <dbReference type="ARBA" id="ARBA00000968"/>
    </source>
</evidence>
<evidence type="ECO:0000256" key="10">
    <source>
        <dbReference type="NCBIfam" id="TIGR00187"/>
    </source>
</evidence>
<dbReference type="Proteomes" id="UP000276770">
    <property type="component" value="Unassembled WGS sequence"/>
</dbReference>
<dbReference type="SUPFAM" id="SSF63380">
    <property type="entry name" value="Riboflavin synthase domain-like"/>
    <property type="match status" value="2"/>
</dbReference>
<evidence type="ECO:0000259" key="12">
    <source>
        <dbReference type="PROSITE" id="PS51177"/>
    </source>
</evidence>
<comment type="pathway">
    <text evidence="3">Cofactor biosynthesis; riboflavin biosynthesis; riboflavin from 2-hydroxy-3-oxobutyl phosphate and 5-amino-6-(D-ribitylamino)uracil: step 2/2.</text>
</comment>
<proteinExistence type="predicted"/>
<dbReference type="PANTHER" id="PTHR21098">
    <property type="entry name" value="RIBOFLAVIN SYNTHASE ALPHA CHAIN"/>
    <property type="match status" value="1"/>
</dbReference>
<evidence type="ECO:0000256" key="2">
    <source>
        <dbReference type="ARBA" id="ARBA00002803"/>
    </source>
</evidence>
<dbReference type="RefSeq" id="WP_121680884.1">
    <property type="nucleotide sequence ID" value="NZ_RCVZ01000007.1"/>
</dbReference>
<dbReference type="NCBIfam" id="NF009566">
    <property type="entry name" value="PRK13020.1"/>
    <property type="match status" value="1"/>
</dbReference>
<dbReference type="InterPro" id="IPR023366">
    <property type="entry name" value="ATP_synth_asu-like_sf"/>
</dbReference>
<dbReference type="EC" id="2.5.1.9" evidence="5 10"/>
<evidence type="ECO:0000256" key="8">
    <source>
        <dbReference type="ARBA" id="ARBA00022679"/>
    </source>
</evidence>
<evidence type="ECO:0000256" key="5">
    <source>
        <dbReference type="ARBA" id="ARBA00012827"/>
    </source>
</evidence>
<dbReference type="Gene3D" id="2.40.30.20">
    <property type="match status" value="2"/>
</dbReference>
<keyword evidence="8 13" id="KW-0808">Transferase</keyword>
<feature type="domain" description="Lumazine-binding" evidence="12">
    <location>
        <begin position="97"/>
        <end position="193"/>
    </location>
</feature>
<evidence type="ECO:0000256" key="6">
    <source>
        <dbReference type="ARBA" id="ARBA00013950"/>
    </source>
</evidence>
<feature type="repeat" description="Lumazine-binding" evidence="11">
    <location>
        <begin position="97"/>
        <end position="193"/>
    </location>
</feature>
<dbReference type="CDD" id="cd00402">
    <property type="entry name" value="Riboflavin_synthase_like"/>
    <property type="match status" value="1"/>
</dbReference>
<sequence length="216" mass="23836">MFTGIIEEIGEVKKIEKNAHSMKLAIAANKVLEDAALGDSISVNGVCLTVTKYTSNEFEVDIMPETFYHTSLNDLQTQSKVNLERALAANGRLGGHFVSGHADCTGEIIQKRAVENAIYITIKIESNWMKYMMEKGSVAIDGTSLTVFSVGENDITISLIPHTQKETVINQKRLGQRVNIECDLLAKYMERLLTATEKEKGKKPITLDLLGEAGFL</sequence>
<comment type="subunit">
    <text evidence="4">Homotrimer.</text>
</comment>
<dbReference type="FunFam" id="2.40.30.20:FF:000004">
    <property type="entry name" value="Riboflavin synthase, alpha subunit"/>
    <property type="match status" value="1"/>
</dbReference>
<dbReference type="PANTHER" id="PTHR21098:SF12">
    <property type="entry name" value="RIBOFLAVIN SYNTHASE"/>
    <property type="match status" value="1"/>
</dbReference>
<evidence type="ECO:0000256" key="4">
    <source>
        <dbReference type="ARBA" id="ARBA00011233"/>
    </source>
</evidence>
<name>A0A3L7JYP5_9BACI</name>
<comment type="catalytic activity">
    <reaction evidence="1">
        <text>2 6,7-dimethyl-8-(1-D-ribityl)lumazine + H(+) = 5-amino-6-(D-ribitylamino)uracil + riboflavin</text>
        <dbReference type="Rhea" id="RHEA:20772"/>
        <dbReference type="ChEBI" id="CHEBI:15378"/>
        <dbReference type="ChEBI" id="CHEBI:15934"/>
        <dbReference type="ChEBI" id="CHEBI:57986"/>
        <dbReference type="ChEBI" id="CHEBI:58201"/>
        <dbReference type="EC" id="2.5.1.9"/>
    </reaction>
</comment>
<keyword evidence="14" id="KW-1185">Reference proteome</keyword>
<dbReference type="AlphaFoldDB" id="A0A3L7JYP5"/>
<reference evidence="13 14" key="1">
    <citation type="submission" date="2018-10" db="EMBL/GenBank/DDBJ databases">
        <title>Falsibacillus sp. genome draft.</title>
        <authorList>
            <person name="Shi S."/>
        </authorList>
    </citation>
    <scope>NUCLEOTIDE SEQUENCE [LARGE SCALE GENOMIC DNA]</scope>
    <source>
        <strain evidence="13 14">GY 10110</strain>
    </source>
</reference>